<gene>
    <name evidence="2" type="ORF">RB653_000391</name>
</gene>
<accession>A0AAN7U2S6</accession>
<dbReference type="EMBL" id="JAVFKY010000002">
    <property type="protein sequence ID" value="KAK5580375.1"/>
    <property type="molecule type" value="Genomic_DNA"/>
</dbReference>
<comment type="caution">
    <text evidence="2">The sequence shown here is derived from an EMBL/GenBank/DDBJ whole genome shotgun (WGS) entry which is preliminary data.</text>
</comment>
<dbReference type="AlphaFoldDB" id="A0AAN7U2S6"/>
<organism evidence="2 3">
    <name type="scientific">Dictyostelium firmibasis</name>
    <dbReference type="NCBI Taxonomy" id="79012"/>
    <lineage>
        <taxon>Eukaryota</taxon>
        <taxon>Amoebozoa</taxon>
        <taxon>Evosea</taxon>
        <taxon>Eumycetozoa</taxon>
        <taxon>Dictyostelia</taxon>
        <taxon>Dictyosteliales</taxon>
        <taxon>Dictyosteliaceae</taxon>
        <taxon>Dictyostelium</taxon>
    </lineage>
</organism>
<protein>
    <submittedName>
        <fullName evidence="2">Uncharacterized protein</fullName>
    </submittedName>
</protein>
<feature type="transmembrane region" description="Helical" evidence="1">
    <location>
        <begin position="58"/>
        <end position="75"/>
    </location>
</feature>
<evidence type="ECO:0000256" key="1">
    <source>
        <dbReference type="SAM" id="Phobius"/>
    </source>
</evidence>
<keyword evidence="1" id="KW-0812">Transmembrane</keyword>
<reference evidence="2 3" key="1">
    <citation type="submission" date="2023-11" db="EMBL/GenBank/DDBJ databases">
        <title>Dfirmibasis_genome.</title>
        <authorList>
            <person name="Edelbroek B."/>
            <person name="Kjellin J."/>
            <person name="Jerlstrom-Hultqvist J."/>
            <person name="Soderbom F."/>
        </authorList>
    </citation>
    <scope>NUCLEOTIDE SEQUENCE [LARGE SCALE GENOMIC DNA]</scope>
    <source>
        <strain evidence="2 3">TNS-C-14</strain>
    </source>
</reference>
<evidence type="ECO:0000313" key="2">
    <source>
        <dbReference type="EMBL" id="KAK5580375.1"/>
    </source>
</evidence>
<keyword evidence="1" id="KW-0472">Membrane</keyword>
<dbReference type="Proteomes" id="UP001344447">
    <property type="component" value="Unassembled WGS sequence"/>
</dbReference>
<name>A0AAN7U2S6_9MYCE</name>
<evidence type="ECO:0000313" key="3">
    <source>
        <dbReference type="Proteomes" id="UP001344447"/>
    </source>
</evidence>
<proteinExistence type="predicted"/>
<sequence>MMILSVFGAVFYAFLTAILANLSLKSLSIGSTFLKSHLKSNPIPYGDLLADSLDFGNISPSVTLLFAILIAVLALKCELSCSAVSSSSGQASGRKVK</sequence>
<keyword evidence="1" id="KW-1133">Transmembrane helix</keyword>
<keyword evidence="3" id="KW-1185">Reference proteome</keyword>